<dbReference type="STRING" id="1798384.A3D03_03330"/>
<dbReference type="Pfam" id="PF11799">
    <property type="entry name" value="IMS_C"/>
    <property type="match status" value="1"/>
</dbReference>
<dbReference type="Gene3D" id="3.30.70.270">
    <property type="match status" value="1"/>
</dbReference>
<evidence type="ECO:0000313" key="4">
    <source>
        <dbReference type="Proteomes" id="UP000177092"/>
    </source>
</evidence>
<dbReference type="SUPFAM" id="SSF56672">
    <property type="entry name" value="DNA/RNA polymerases"/>
    <property type="match status" value="1"/>
</dbReference>
<sequence length="429" mass="49037">MTTQYPFDHLQFNPSPSAVIHIDLNSCFATVEQQANPRLRGQPVAVAAYTTPNGCIIAPSIEAKKLGITVGMRVREAKAIYAKLIVLSPDPDKYRFVNRKILALLREYSCNLSVKSIDEIVLNFSGGRFFPDRMKEAAREIKNRIRQEIGEWLTVSVGISTNRYLAKVASGLEKPDGLIVIDHSNFQEIYQKMKVESLCGIKFRNMLRLHRVGIFTVWNMYRADIIRLKAAFMSVTAYYWYLRLRGFEIDEVEFARKSFGHSYAIYKATSNPVMLTSLLCKLVEKMGKRLRNAGYNAQGIHMSLEYSDYSFWHHGHTTAVKMYASNELYRQARKLMFSAPLKPVRVIAVSCFKLTKNTLNQLCLLPEEEEKRALISAIDAVNNRYGIFTVFPATMMGSKDYIPDRIAFGGIRELEEFVFREQVSVNNLN</sequence>
<dbReference type="Proteomes" id="UP000177092">
    <property type="component" value="Unassembled WGS sequence"/>
</dbReference>
<dbReference type="SUPFAM" id="SSF100879">
    <property type="entry name" value="Lesion bypass DNA polymerase (Y-family), little finger domain"/>
    <property type="match status" value="1"/>
</dbReference>
<dbReference type="InterPro" id="IPR017961">
    <property type="entry name" value="DNA_pol_Y-fam_little_finger"/>
</dbReference>
<dbReference type="PANTHER" id="PTHR11076:SF33">
    <property type="entry name" value="DNA POLYMERASE KAPPA"/>
    <property type="match status" value="1"/>
</dbReference>
<dbReference type="GO" id="GO:0042276">
    <property type="term" value="P:error-prone translesion synthesis"/>
    <property type="evidence" value="ECO:0007669"/>
    <property type="project" value="TreeGrafter"/>
</dbReference>
<organism evidence="3 4">
    <name type="scientific">Candidatus Gottesmanbacteria bacterium RIFCSPHIGHO2_02_FULL_40_13</name>
    <dbReference type="NCBI Taxonomy" id="1798384"/>
    <lineage>
        <taxon>Bacteria</taxon>
        <taxon>Candidatus Gottesmaniibacteriota</taxon>
    </lineage>
</organism>
<dbReference type="GO" id="GO:0006281">
    <property type="term" value="P:DNA repair"/>
    <property type="evidence" value="ECO:0007669"/>
    <property type="project" value="InterPro"/>
</dbReference>
<proteinExistence type="inferred from homology"/>
<dbReference type="InterPro" id="IPR001126">
    <property type="entry name" value="UmuC"/>
</dbReference>
<dbReference type="InterPro" id="IPR043502">
    <property type="entry name" value="DNA/RNA_pol_sf"/>
</dbReference>
<dbReference type="InterPro" id="IPR043128">
    <property type="entry name" value="Rev_trsase/Diguanyl_cyclase"/>
</dbReference>
<comment type="caution">
    <text evidence="3">The sequence shown here is derived from an EMBL/GenBank/DDBJ whole genome shotgun (WGS) entry which is preliminary data.</text>
</comment>
<dbReference type="GO" id="GO:0005829">
    <property type="term" value="C:cytosol"/>
    <property type="evidence" value="ECO:0007669"/>
    <property type="project" value="TreeGrafter"/>
</dbReference>
<dbReference type="PROSITE" id="PS50173">
    <property type="entry name" value="UMUC"/>
    <property type="match status" value="1"/>
</dbReference>
<name>A0A1F6A6T3_9BACT</name>
<evidence type="ECO:0000259" key="2">
    <source>
        <dbReference type="PROSITE" id="PS50173"/>
    </source>
</evidence>
<gene>
    <name evidence="3" type="ORF">A3D03_03330</name>
</gene>
<dbReference type="EMBL" id="MFJN01000052">
    <property type="protein sequence ID" value="OGG20234.1"/>
    <property type="molecule type" value="Genomic_DNA"/>
</dbReference>
<dbReference type="PANTHER" id="PTHR11076">
    <property type="entry name" value="DNA REPAIR POLYMERASE UMUC / TRANSFERASE FAMILY MEMBER"/>
    <property type="match status" value="1"/>
</dbReference>
<evidence type="ECO:0000313" key="3">
    <source>
        <dbReference type="EMBL" id="OGG20234.1"/>
    </source>
</evidence>
<evidence type="ECO:0000256" key="1">
    <source>
        <dbReference type="ARBA" id="ARBA00010945"/>
    </source>
</evidence>
<dbReference type="InterPro" id="IPR050116">
    <property type="entry name" value="DNA_polymerase-Y"/>
</dbReference>
<dbReference type="AlphaFoldDB" id="A0A1F6A6T3"/>
<dbReference type="GO" id="GO:0003887">
    <property type="term" value="F:DNA-directed DNA polymerase activity"/>
    <property type="evidence" value="ECO:0007669"/>
    <property type="project" value="TreeGrafter"/>
</dbReference>
<feature type="domain" description="UmuC" evidence="2">
    <location>
        <begin position="19"/>
        <end position="202"/>
    </location>
</feature>
<dbReference type="Gene3D" id="3.40.1170.60">
    <property type="match status" value="1"/>
</dbReference>
<reference evidence="3 4" key="1">
    <citation type="journal article" date="2016" name="Nat. Commun.">
        <title>Thousands of microbial genomes shed light on interconnected biogeochemical processes in an aquifer system.</title>
        <authorList>
            <person name="Anantharaman K."/>
            <person name="Brown C.T."/>
            <person name="Hug L.A."/>
            <person name="Sharon I."/>
            <person name="Castelle C.J."/>
            <person name="Probst A.J."/>
            <person name="Thomas B.C."/>
            <person name="Singh A."/>
            <person name="Wilkins M.J."/>
            <person name="Karaoz U."/>
            <person name="Brodie E.L."/>
            <person name="Williams K.H."/>
            <person name="Hubbard S.S."/>
            <person name="Banfield J.F."/>
        </authorList>
    </citation>
    <scope>NUCLEOTIDE SEQUENCE [LARGE SCALE GENOMIC DNA]</scope>
</reference>
<dbReference type="GO" id="GO:0009432">
    <property type="term" value="P:SOS response"/>
    <property type="evidence" value="ECO:0007669"/>
    <property type="project" value="TreeGrafter"/>
</dbReference>
<dbReference type="Gene3D" id="3.30.1490.100">
    <property type="entry name" value="DNA polymerase, Y-family, little finger domain"/>
    <property type="match status" value="1"/>
</dbReference>
<dbReference type="GO" id="GO:0003684">
    <property type="term" value="F:damaged DNA binding"/>
    <property type="evidence" value="ECO:0007669"/>
    <property type="project" value="InterPro"/>
</dbReference>
<accession>A0A1F6A6T3</accession>
<dbReference type="InterPro" id="IPR036775">
    <property type="entry name" value="DNA_pol_Y-fam_lit_finger_sf"/>
</dbReference>
<dbReference type="Pfam" id="PF00817">
    <property type="entry name" value="IMS"/>
    <property type="match status" value="1"/>
</dbReference>
<comment type="similarity">
    <text evidence="1">Belongs to the DNA polymerase type-Y family.</text>
</comment>
<protein>
    <recommendedName>
        <fullName evidence="2">UmuC domain-containing protein</fullName>
    </recommendedName>
</protein>